<comment type="similarity">
    <text evidence="1">Belongs to the short-chain dehydrogenases/reductases (SDR) family.</text>
</comment>
<dbReference type="AlphaFoldDB" id="A0A645D2G4"/>
<keyword evidence="2 3" id="KW-0560">Oxidoreductase</keyword>
<dbReference type="InterPro" id="IPR020904">
    <property type="entry name" value="Sc_DH/Rdtase_CS"/>
</dbReference>
<evidence type="ECO:0000256" key="1">
    <source>
        <dbReference type="ARBA" id="ARBA00006484"/>
    </source>
</evidence>
<dbReference type="PANTHER" id="PTHR42760:SF5">
    <property type="entry name" value="2-DEHYDRO-3-DEOXY-D-GLUCONATE 5-DEHYDROGENASE"/>
    <property type="match status" value="1"/>
</dbReference>
<evidence type="ECO:0000256" key="2">
    <source>
        <dbReference type="ARBA" id="ARBA00023002"/>
    </source>
</evidence>
<dbReference type="PROSITE" id="PS00061">
    <property type="entry name" value="ADH_SHORT"/>
    <property type="match status" value="1"/>
</dbReference>
<name>A0A645D2G4_9ZZZZ</name>
<proteinExistence type="inferred from homology"/>
<dbReference type="PRINTS" id="PR00081">
    <property type="entry name" value="GDHRDH"/>
</dbReference>
<dbReference type="EMBL" id="VSSQ01032133">
    <property type="protein sequence ID" value="MPM83303.1"/>
    <property type="molecule type" value="Genomic_DNA"/>
</dbReference>
<dbReference type="PANTHER" id="PTHR42760">
    <property type="entry name" value="SHORT-CHAIN DEHYDROGENASES/REDUCTASES FAMILY MEMBER"/>
    <property type="match status" value="1"/>
</dbReference>
<dbReference type="Gene3D" id="3.40.50.720">
    <property type="entry name" value="NAD(P)-binding Rossmann-like Domain"/>
    <property type="match status" value="1"/>
</dbReference>
<organism evidence="3">
    <name type="scientific">bioreactor metagenome</name>
    <dbReference type="NCBI Taxonomy" id="1076179"/>
    <lineage>
        <taxon>unclassified sequences</taxon>
        <taxon>metagenomes</taxon>
        <taxon>ecological metagenomes</taxon>
    </lineage>
</organism>
<dbReference type="PRINTS" id="PR00080">
    <property type="entry name" value="SDRFAMILY"/>
</dbReference>
<evidence type="ECO:0000313" key="3">
    <source>
        <dbReference type="EMBL" id="MPM83303.1"/>
    </source>
</evidence>
<dbReference type="Pfam" id="PF13561">
    <property type="entry name" value="adh_short_C2"/>
    <property type="match status" value="1"/>
</dbReference>
<dbReference type="InterPro" id="IPR002347">
    <property type="entry name" value="SDR_fam"/>
</dbReference>
<protein>
    <submittedName>
        <fullName evidence="3">2-dehydro-3-deoxy-D-gluconate 5-dehydrogenase</fullName>
        <ecNumber evidence="3">1.1.1.127</ecNumber>
    </submittedName>
</protein>
<dbReference type="FunFam" id="3.40.50.720:FF:000084">
    <property type="entry name" value="Short-chain dehydrogenase reductase"/>
    <property type="match status" value="1"/>
</dbReference>
<dbReference type="InterPro" id="IPR036291">
    <property type="entry name" value="NAD(P)-bd_dom_sf"/>
</dbReference>
<dbReference type="GO" id="GO:0047001">
    <property type="term" value="F:2-dehydro-3-deoxy-D-gluconate 5-dehydrogenase activity"/>
    <property type="evidence" value="ECO:0007669"/>
    <property type="project" value="UniProtKB-EC"/>
</dbReference>
<sequence>MAESDLVRLRGYGVRAESYPYDLSEPEGIPALVSTILTEWKRVDILVNNAGAQRRNNSVDFTDEDWDFVNNVNAKSVFILCREFGRHMIERGGGKIINFASLLSFQGGLRVPAYAASKGAVMQFTKSLSNEWAKLNVNVNCIAPGYIDTDMNVALINDPVRNEQITTRIPAGRWGRPDDLVGTAIFLASSASDYIHGITLPVDGGWLGR</sequence>
<reference evidence="3" key="1">
    <citation type="submission" date="2019-08" db="EMBL/GenBank/DDBJ databases">
        <authorList>
            <person name="Kucharzyk K."/>
            <person name="Murdoch R.W."/>
            <person name="Higgins S."/>
            <person name="Loffler F."/>
        </authorList>
    </citation>
    <scope>NUCLEOTIDE SEQUENCE</scope>
</reference>
<dbReference type="EC" id="1.1.1.127" evidence="3"/>
<accession>A0A645D2G4</accession>
<comment type="caution">
    <text evidence="3">The sequence shown here is derived from an EMBL/GenBank/DDBJ whole genome shotgun (WGS) entry which is preliminary data.</text>
</comment>
<dbReference type="SUPFAM" id="SSF51735">
    <property type="entry name" value="NAD(P)-binding Rossmann-fold domains"/>
    <property type="match status" value="1"/>
</dbReference>
<gene>
    <name evidence="3" type="primary">kduD_24</name>
    <name evidence="3" type="ORF">SDC9_130367</name>
</gene>